<sequence>MTADARCGGAPNVDPQPRNFAVKGCEPAPLDCADVSVSGTNAPRPLPKIWQDGRNEVFLPTRRSTSACQCRSKRRAMLFAVVGSDLSDIQASGDSPACDRASDYWEGAKRSDSIMHGWVHSMYRLVRQRVCPVQVRLYLPISIFDGNDQRCGSR</sequence>
<comment type="caution">
    <text evidence="1">The sequence shown here is derived from an EMBL/GenBank/DDBJ whole genome shotgun (WGS) entry which is preliminary data.</text>
</comment>
<reference evidence="1" key="1">
    <citation type="submission" date="2021-03" db="EMBL/GenBank/DDBJ databases">
        <authorList>
            <consortium name="DOE Joint Genome Institute"/>
            <person name="Ahrendt S."/>
            <person name="Looney B.P."/>
            <person name="Miyauchi S."/>
            <person name="Morin E."/>
            <person name="Drula E."/>
            <person name="Courty P.E."/>
            <person name="Chicoki N."/>
            <person name="Fauchery L."/>
            <person name="Kohler A."/>
            <person name="Kuo A."/>
            <person name="Labutti K."/>
            <person name="Pangilinan J."/>
            <person name="Lipzen A."/>
            <person name="Riley R."/>
            <person name="Andreopoulos W."/>
            <person name="He G."/>
            <person name="Johnson J."/>
            <person name="Barry K.W."/>
            <person name="Grigoriev I.V."/>
            <person name="Nagy L."/>
            <person name="Hibbett D."/>
            <person name="Henrissat B."/>
            <person name="Matheny P.B."/>
            <person name="Labbe J."/>
            <person name="Martin F."/>
        </authorList>
    </citation>
    <scope>NUCLEOTIDE SEQUENCE</scope>
    <source>
        <strain evidence="1">HHB10654</strain>
    </source>
</reference>
<gene>
    <name evidence="1" type="ORF">BV25DRAFT_1821039</name>
</gene>
<dbReference type="EMBL" id="MU277193">
    <property type="protein sequence ID" value="KAI0066152.1"/>
    <property type="molecule type" value="Genomic_DNA"/>
</dbReference>
<dbReference type="Proteomes" id="UP000814140">
    <property type="component" value="Unassembled WGS sequence"/>
</dbReference>
<reference evidence="1" key="2">
    <citation type="journal article" date="2022" name="New Phytol.">
        <title>Evolutionary transition to the ectomycorrhizal habit in the genomes of a hyperdiverse lineage of mushroom-forming fungi.</title>
        <authorList>
            <person name="Looney B."/>
            <person name="Miyauchi S."/>
            <person name="Morin E."/>
            <person name="Drula E."/>
            <person name="Courty P.E."/>
            <person name="Kohler A."/>
            <person name="Kuo A."/>
            <person name="LaButti K."/>
            <person name="Pangilinan J."/>
            <person name="Lipzen A."/>
            <person name="Riley R."/>
            <person name="Andreopoulos W."/>
            <person name="He G."/>
            <person name="Johnson J."/>
            <person name="Nolan M."/>
            <person name="Tritt A."/>
            <person name="Barry K.W."/>
            <person name="Grigoriev I.V."/>
            <person name="Nagy L.G."/>
            <person name="Hibbett D."/>
            <person name="Henrissat B."/>
            <person name="Matheny P.B."/>
            <person name="Labbe J."/>
            <person name="Martin F.M."/>
        </authorList>
    </citation>
    <scope>NUCLEOTIDE SEQUENCE</scope>
    <source>
        <strain evidence="1">HHB10654</strain>
    </source>
</reference>
<evidence type="ECO:0000313" key="2">
    <source>
        <dbReference type="Proteomes" id="UP000814140"/>
    </source>
</evidence>
<protein>
    <submittedName>
        <fullName evidence="1">Uncharacterized protein</fullName>
    </submittedName>
</protein>
<organism evidence="1 2">
    <name type="scientific">Artomyces pyxidatus</name>
    <dbReference type="NCBI Taxonomy" id="48021"/>
    <lineage>
        <taxon>Eukaryota</taxon>
        <taxon>Fungi</taxon>
        <taxon>Dikarya</taxon>
        <taxon>Basidiomycota</taxon>
        <taxon>Agaricomycotina</taxon>
        <taxon>Agaricomycetes</taxon>
        <taxon>Russulales</taxon>
        <taxon>Auriscalpiaceae</taxon>
        <taxon>Artomyces</taxon>
    </lineage>
</organism>
<proteinExistence type="predicted"/>
<keyword evidence="2" id="KW-1185">Reference proteome</keyword>
<accession>A0ACB8TCP6</accession>
<name>A0ACB8TCP6_9AGAM</name>
<evidence type="ECO:0000313" key="1">
    <source>
        <dbReference type="EMBL" id="KAI0066152.1"/>
    </source>
</evidence>